<dbReference type="InParanoid" id="A0A059CQ79"/>
<dbReference type="EMBL" id="KK198755">
    <property type="protein sequence ID" value="KCW80618.1"/>
    <property type="molecule type" value="Genomic_DNA"/>
</dbReference>
<proteinExistence type="predicted"/>
<protein>
    <submittedName>
        <fullName evidence="1">Uncharacterized protein</fullName>
    </submittedName>
</protein>
<accession>A0A059CQ79</accession>
<sequence length="78" mass="9149">MYDLRWFFARCMRHNRLLSNTYPLAGVSFPEIVPSSCSHRASMIVHAFLNRLTLLFFRGDIVPENVLLACHLFFLFLD</sequence>
<evidence type="ECO:0000313" key="1">
    <source>
        <dbReference type="EMBL" id="KCW80618.1"/>
    </source>
</evidence>
<dbReference type="Gramene" id="KCW80618">
    <property type="protein sequence ID" value="KCW80618"/>
    <property type="gene ID" value="EUGRSUZ_C01991"/>
</dbReference>
<organism evidence="1">
    <name type="scientific">Eucalyptus grandis</name>
    <name type="common">Flooded gum</name>
    <dbReference type="NCBI Taxonomy" id="71139"/>
    <lineage>
        <taxon>Eukaryota</taxon>
        <taxon>Viridiplantae</taxon>
        <taxon>Streptophyta</taxon>
        <taxon>Embryophyta</taxon>
        <taxon>Tracheophyta</taxon>
        <taxon>Spermatophyta</taxon>
        <taxon>Magnoliopsida</taxon>
        <taxon>eudicotyledons</taxon>
        <taxon>Gunneridae</taxon>
        <taxon>Pentapetalae</taxon>
        <taxon>rosids</taxon>
        <taxon>malvids</taxon>
        <taxon>Myrtales</taxon>
        <taxon>Myrtaceae</taxon>
        <taxon>Myrtoideae</taxon>
        <taxon>Eucalypteae</taxon>
        <taxon>Eucalyptus</taxon>
    </lineage>
</organism>
<gene>
    <name evidence="1" type="ORF">EUGRSUZ_C01991</name>
</gene>
<reference evidence="1" key="1">
    <citation type="submission" date="2013-07" db="EMBL/GenBank/DDBJ databases">
        <title>The genome of Eucalyptus grandis.</title>
        <authorList>
            <person name="Schmutz J."/>
            <person name="Hayes R."/>
            <person name="Myburg A."/>
            <person name="Tuskan G."/>
            <person name="Grattapaglia D."/>
            <person name="Rokhsar D.S."/>
        </authorList>
    </citation>
    <scope>NUCLEOTIDE SEQUENCE</scope>
    <source>
        <tissue evidence="1">Leaf extractions</tissue>
    </source>
</reference>
<name>A0A059CQ79_EUCGR</name>
<dbReference type="AlphaFoldDB" id="A0A059CQ79"/>